<dbReference type="OrthoDB" id="3314528at2"/>
<comment type="caution">
    <text evidence="12">The sequence shown here is derived from an EMBL/GenBank/DDBJ whole genome shotgun (WGS) entry which is preliminary data.</text>
</comment>
<feature type="domain" description="Malic enzyme NAD-binding" evidence="10">
    <location>
        <begin position="276"/>
        <end position="537"/>
    </location>
</feature>
<dbReference type="GO" id="GO:0006108">
    <property type="term" value="P:malate metabolic process"/>
    <property type="evidence" value="ECO:0007669"/>
    <property type="project" value="TreeGrafter"/>
</dbReference>
<dbReference type="Pfam" id="PF00390">
    <property type="entry name" value="malic"/>
    <property type="match status" value="1"/>
</dbReference>
<dbReference type="Pfam" id="PF03949">
    <property type="entry name" value="Malic_M"/>
    <property type="match status" value="1"/>
</dbReference>
<evidence type="ECO:0000259" key="10">
    <source>
        <dbReference type="SMART" id="SM00919"/>
    </source>
</evidence>
<dbReference type="PRINTS" id="PR00072">
    <property type="entry name" value="MALOXRDTASE"/>
</dbReference>
<keyword evidence="13" id="KW-1185">Reference proteome</keyword>
<protein>
    <submittedName>
        <fullName evidence="12">NAD-dependent malic enzyme</fullName>
    </submittedName>
</protein>
<comment type="cofactor">
    <cofactor evidence="1">
        <name>Mn(2+)</name>
        <dbReference type="ChEBI" id="CHEBI:29035"/>
    </cofactor>
</comment>
<dbReference type="InterPro" id="IPR012301">
    <property type="entry name" value="Malic_N_dom"/>
</dbReference>
<dbReference type="NCBIfam" id="NF010052">
    <property type="entry name" value="PRK13529.1"/>
    <property type="match status" value="1"/>
</dbReference>
<feature type="binding site" evidence="7">
    <location>
        <position position="424"/>
    </location>
    <ligand>
        <name>(S)-malate</name>
        <dbReference type="ChEBI" id="CHEBI:15589"/>
    </ligand>
</feature>
<dbReference type="RefSeq" id="WP_117002222.1">
    <property type="nucleotide sequence ID" value="NZ_BMJS01000009.1"/>
</dbReference>
<accession>A0A8J2Z3W8</accession>
<feature type="binding site" evidence="8">
    <location>
        <position position="275"/>
    </location>
    <ligand>
        <name>a divalent metal cation</name>
        <dbReference type="ChEBI" id="CHEBI:60240"/>
    </ligand>
</feature>
<comment type="similarity">
    <text evidence="2 9">Belongs to the malic enzymes family.</text>
</comment>
<dbReference type="SUPFAM" id="SSF53223">
    <property type="entry name" value="Aminoacid dehydrogenase-like, N-terminal domain"/>
    <property type="match status" value="1"/>
</dbReference>
<dbReference type="GO" id="GO:0046872">
    <property type="term" value="F:metal ion binding"/>
    <property type="evidence" value="ECO:0007669"/>
    <property type="project" value="UniProtKB-KW"/>
</dbReference>
<dbReference type="Gene3D" id="3.40.50.720">
    <property type="entry name" value="NAD(P)-binding Rossmann-like Domain"/>
    <property type="match status" value="1"/>
</dbReference>
<evidence type="ECO:0000256" key="9">
    <source>
        <dbReference type="RuleBase" id="RU003427"/>
    </source>
</evidence>
<dbReference type="FunFam" id="3.40.50.10380:FF:000001">
    <property type="entry name" value="NAD-dependent malic enzyme"/>
    <property type="match status" value="1"/>
</dbReference>
<organism evidence="12 13">
    <name type="scientific">Cysteiniphilum litorale</name>
    <dbReference type="NCBI Taxonomy" id="2056700"/>
    <lineage>
        <taxon>Bacteria</taxon>
        <taxon>Pseudomonadati</taxon>
        <taxon>Pseudomonadota</taxon>
        <taxon>Gammaproteobacteria</taxon>
        <taxon>Thiotrichales</taxon>
        <taxon>Fastidiosibacteraceae</taxon>
        <taxon>Cysteiniphilum</taxon>
    </lineage>
</organism>
<dbReference type="AlphaFoldDB" id="A0A8J2Z3W8"/>
<dbReference type="GO" id="GO:0005829">
    <property type="term" value="C:cytosol"/>
    <property type="evidence" value="ECO:0007669"/>
    <property type="project" value="TreeGrafter"/>
</dbReference>
<reference evidence="12" key="2">
    <citation type="submission" date="2020-09" db="EMBL/GenBank/DDBJ databases">
        <authorList>
            <person name="Sun Q."/>
            <person name="Zhou Y."/>
        </authorList>
    </citation>
    <scope>NUCLEOTIDE SEQUENCE</scope>
    <source>
        <strain evidence="12">CGMCC 1.15758</strain>
    </source>
</reference>
<dbReference type="PANTHER" id="PTHR23406:SF34">
    <property type="entry name" value="NAD-DEPENDENT MALIC ENZYME, MITOCHONDRIAL"/>
    <property type="match status" value="1"/>
</dbReference>
<dbReference type="Gene3D" id="3.40.50.10380">
    <property type="entry name" value="Malic enzyme, N-terminal domain"/>
    <property type="match status" value="1"/>
</dbReference>
<name>A0A8J2Z3W8_9GAMM</name>
<feature type="binding site" evidence="8">
    <location>
        <position position="252"/>
    </location>
    <ligand>
        <name>a divalent metal cation</name>
        <dbReference type="ChEBI" id="CHEBI:60240"/>
    </ligand>
</feature>
<feature type="binding site" evidence="8">
    <location>
        <position position="251"/>
    </location>
    <ligand>
        <name>a divalent metal cation</name>
        <dbReference type="ChEBI" id="CHEBI:60240"/>
    </ligand>
</feature>
<dbReference type="InterPro" id="IPR001891">
    <property type="entry name" value="Malic_OxRdtase"/>
</dbReference>
<evidence type="ECO:0000256" key="3">
    <source>
        <dbReference type="ARBA" id="ARBA00022723"/>
    </source>
</evidence>
<proteinExistence type="inferred from homology"/>
<feature type="active site" description="Proton acceptor" evidence="6">
    <location>
        <position position="180"/>
    </location>
</feature>
<evidence type="ECO:0000256" key="2">
    <source>
        <dbReference type="ARBA" id="ARBA00008785"/>
    </source>
</evidence>
<evidence type="ECO:0000256" key="4">
    <source>
        <dbReference type="ARBA" id="ARBA00023002"/>
    </source>
</evidence>
<feature type="active site" description="Proton donor" evidence="6">
    <location>
        <position position="108"/>
    </location>
</feature>
<evidence type="ECO:0000313" key="12">
    <source>
        <dbReference type="EMBL" id="GGF95516.1"/>
    </source>
</evidence>
<dbReference type="GO" id="GO:0016616">
    <property type="term" value="F:oxidoreductase activity, acting on the CH-OH group of donors, NAD or NADP as acceptor"/>
    <property type="evidence" value="ECO:0007669"/>
    <property type="project" value="InterPro"/>
</dbReference>
<evidence type="ECO:0000256" key="5">
    <source>
        <dbReference type="ARBA" id="ARBA00023027"/>
    </source>
</evidence>
<feature type="domain" description="Malic enzyme N-terminal" evidence="11">
    <location>
        <begin position="85"/>
        <end position="266"/>
    </location>
</feature>
<evidence type="ECO:0000313" key="13">
    <source>
        <dbReference type="Proteomes" id="UP000636949"/>
    </source>
</evidence>
<dbReference type="GO" id="GO:0004470">
    <property type="term" value="F:malic enzyme activity"/>
    <property type="evidence" value="ECO:0007669"/>
    <property type="project" value="InterPro"/>
</dbReference>
<comment type="cofactor">
    <cofactor evidence="8">
        <name>Mg(2+)</name>
        <dbReference type="ChEBI" id="CHEBI:18420"/>
    </cofactor>
    <cofactor evidence="8">
        <name>Mn(2+)</name>
        <dbReference type="ChEBI" id="CHEBI:29035"/>
    </cofactor>
    <text evidence="8">Divalent metal cations. Prefers magnesium or manganese.</text>
</comment>
<dbReference type="SMART" id="SM00919">
    <property type="entry name" value="Malic_M"/>
    <property type="match status" value="1"/>
</dbReference>
<sequence>MFKVITNKDGQTQEIQTSLSAHELMDNPLLNKGTAFSKEERDAFDLHGKLPIQVESLSSQLMRVYRQFQEKNDNIQKNIFLNTLHDSNTTLFYKFCSQHIDEVLPIVYTPTVGDAVEQYSSEFRRPAGIYLAYDEQKQMDMILGNIAKKQQIDFIIVTDGEAVLGIGDWGIGGMDISIGKLMVYIICAGINPANVLPVQLDVGTNNQKLLDDPMYLGARHPRITGKKYDQFIEKFVMSVKKHFPNVYLHWEDFGRDHARAILETYRDQLCTFNDDMQGTGIVATANVISAIRATQTKFTDHKVVMFGAGTAGCGIMDQILDAFIASGMTRKQALDRFYIIDRFGLVVDDMPDLPDFQKPYAKSRKELKNWNINNQENISLLEVVQNAKATILIGCSTVKGAFNKPIVTTMAQNIERPIIMPLSNPNSHCEATPEDLINWTNAKAIIAAGSPFEPVVYQGKTYQISQGNNAFIFPGLGLGAIAVKATKMSDGMIRVASETLASFSPLHQSVNNPVLPPIHDATIVSKAVAIAVAKQAIKEGLSSIKAKEADVEKLVNNAQWIPDYYPLKKQ</sequence>
<keyword evidence="5" id="KW-0520">NAD</keyword>
<evidence type="ECO:0000256" key="7">
    <source>
        <dbReference type="PIRSR" id="PIRSR000106-2"/>
    </source>
</evidence>
<dbReference type="PIRSF" id="PIRSF000106">
    <property type="entry name" value="ME"/>
    <property type="match status" value="1"/>
</dbReference>
<dbReference type="EMBL" id="BMJS01000009">
    <property type="protein sequence ID" value="GGF95516.1"/>
    <property type="molecule type" value="Genomic_DNA"/>
</dbReference>
<reference evidence="12" key="1">
    <citation type="journal article" date="2014" name="Int. J. Syst. Evol. Microbiol.">
        <title>Complete genome sequence of Corynebacterium casei LMG S-19264T (=DSM 44701T), isolated from a smear-ripened cheese.</title>
        <authorList>
            <consortium name="US DOE Joint Genome Institute (JGI-PGF)"/>
            <person name="Walter F."/>
            <person name="Albersmeier A."/>
            <person name="Kalinowski J."/>
            <person name="Ruckert C."/>
        </authorList>
    </citation>
    <scope>NUCLEOTIDE SEQUENCE</scope>
    <source>
        <strain evidence="12">CGMCC 1.15758</strain>
    </source>
</reference>
<evidence type="ECO:0000256" key="1">
    <source>
        <dbReference type="ARBA" id="ARBA00001936"/>
    </source>
</evidence>
<dbReference type="SUPFAM" id="SSF51735">
    <property type="entry name" value="NAD(P)-binding Rossmann-fold domains"/>
    <property type="match status" value="1"/>
</dbReference>
<keyword evidence="3 8" id="KW-0479">Metal-binding</keyword>
<evidence type="ECO:0000259" key="11">
    <source>
        <dbReference type="SMART" id="SM01274"/>
    </source>
</evidence>
<dbReference type="InterPro" id="IPR036291">
    <property type="entry name" value="NAD(P)-bd_dom_sf"/>
</dbReference>
<evidence type="ECO:0000256" key="8">
    <source>
        <dbReference type="PIRSR" id="PIRSR000106-3"/>
    </source>
</evidence>
<dbReference type="Proteomes" id="UP000636949">
    <property type="component" value="Unassembled WGS sequence"/>
</dbReference>
<dbReference type="PANTHER" id="PTHR23406">
    <property type="entry name" value="MALIC ENZYME-RELATED"/>
    <property type="match status" value="1"/>
</dbReference>
<dbReference type="GO" id="GO:0051287">
    <property type="term" value="F:NAD binding"/>
    <property type="evidence" value="ECO:0007669"/>
    <property type="project" value="InterPro"/>
</dbReference>
<dbReference type="InterPro" id="IPR012302">
    <property type="entry name" value="Malic_NAD-bd"/>
</dbReference>
<feature type="binding site" evidence="7">
    <location>
        <position position="468"/>
    </location>
    <ligand>
        <name>(S)-malate</name>
        <dbReference type="ChEBI" id="CHEBI:15589"/>
    </ligand>
</feature>
<keyword evidence="4" id="KW-0560">Oxidoreductase</keyword>
<gene>
    <name evidence="12" type="primary">sfcA</name>
    <name evidence="12" type="ORF">GCM10010995_10950</name>
</gene>
<dbReference type="InterPro" id="IPR037062">
    <property type="entry name" value="Malic_N_dom_sf"/>
</dbReference>
<dbReference type="CDD" id="cd05312">
    <property type="entry name" value="NAD_bind_1_malic_enz"/>
    <property type="match status" value="1"/>
</dbReference>
<dbReference type="InterPro" id="IPR046346">
    <property type="entry name" value="Aminoacid_DH-like_N_sf"/>
</dbReference>
<dbReference type="SMART" id="SM01274">
    <property type="entry name" value="malic"/>
    <property type="match status" value="1"/>
</dbReference>
<evidence type="ECO:0000256" key="6">
    <source>
        <dbReference type="PIRSR" id="PIRSR000106-1"/>
    </source>
</evidence>